<name>A0A9Q9AN65_9PEZI</name>
<reference evidence="1" key="1">
    <citation type="submission" date="2022-06" db="EMBL/GenBank/DDBJ databases">
        <title>Complete genome sequences of two strains of the flax pathogen Septoria linicola.</title>
        <authorList>
            <person name="Lapalu N."/>
            <person name="Simon A."/>
            <person name="Demenou B."/>
            <person name="Paumier D."/>
            <person name="Guillot M.-P."/>
            <person name="Gout L."/>
            <person name="Valade R."/>
        </authorList>
    </citation>
    <scope>NUCLEOTIDE SEQUENCE</scope>
    <source>
        <strain evidence="1">SE15195</strain>
    </source>
</reference>
<dbReference type="InterPro" id="IPR052897">
    <property type="entry name" value="Sec-Metab_Biosynth_Hydrolase"/>
</dbReference>
<evidence type="ECO:0000313" key="1">
    <source>
        <dbReference type="EMBL" id="USW52384.1"/>
    </source>
</evidence>
<keyword evidence="2" id="KW-1185">Reference proteome</keyword>
<evidence type="ECO:0008006" key="3">
    <source>
        <dbReference type="Google" id="ProtNLM"/>
    </source>
</evidence>
<evidence type="ECO:0000313" key="2">
    <source>
        <dbReference type="Proteomes" id="UP001056384"/>
    </source>
</evidence>
<protein>
    <recommendedName>
        <fullName evidence="3">AB hydrolase-1 domain-containing protein</fullName>
    </recommendedName>
</protein>
<proteinExistence type="predicted"/>
<sequence length="109" mass="11678">MSSSTTIILVPGAWHKPDCFPPNFNPDVDVIRKHIEAAADAGQDVVVVAHSYGSIPTSEAIKGLDLKSRQAAGKKGGVVHFFFLSAHITRRTGLINSSQYIGVFVAKSM</sequence>
<dbReference type="PANTHER" id="PTHR37017:SF13">
    <property type="entry name" value="AB HYDROLASE-1 DOMAIN-CONTAINING PROTEIN"/>
    <property type="match status" value="1"/>
</dbReference>
<dbReference type="Proteomes" id="UP001056384">
    <property type="component" value="Chromosome 4"/>
</dbReference>
<dbReference type="AlphaFoldDB" id="A0A9Q9AN65"/>
<accession>A0A9Q9AN65</accession>
<dbReference type="EMBL" id="CP099421">
    <property type="protein sequence ID" value="USW52384.1"/>
    <property type="molecule type" value="Genomic_DNA"/>
</dbReference>
<organism evidence="1 2">
    <name type="scientific">Septoria linicola</name>
    <dbReference type="NCBI Taxonomy" id="215465"/>
    <lineage>
        <taxon>Eukaryota</taxon>
        <taxon>Fungi</taxon>
        <taxon>Dikarya</taxon>
        <taxon>Ascomycota</taxon>
        <taxon>Pezizomycotina</taxon>
        <taxon>Dothideomycetes</taxon>
        <taxon>Dothideomycetidae</taxon>
        <taxon>Mycosphaerellales</taxon>
        <taxon>Mycosphaerellaceae</taxon>
        <taxon>Septoria</taxon>
    </lineage>
</organism>
<dbReference type="PANTHER" id="PTHR37017">
    <property type="entry name" value="AB HYDROLASE-1 DOMAIN-CONTAINING PROTEIN-RELATED"/>
    <property type="match status" value="1"/>
</dbReference>
<gene>
    <name evidence="1" type="ORF">Slin15195_G057030</name>
</gene>